<proteinExistence type="predicted"/>
<keyword evidence="2" id="KW-0012">Acyltransferase</keyword>
<evidence type="ECO:0000256" key="1">
    <source>
        <dbReference type="ARBA" id="ARBA00022679"/>
    </source>
</evidence>
<evidence type="ECO:0000256" key="2">
    <source>
        <dbReference type="ARBA" id="ARBA00023315"/>
    </source>
</evidence>
<evidence type="ECO:0000259" key="3">
    <source>
        <dbReference type="Pfam" id="PF01515"/>
    </source>
</evidence>
<keyword evidence="4" id="KW-0560">Oxidoreductase</keyword>
<gene>
    <name evidence="4" type="ORF">MNBD_ALPHA11-495</name>
</gene>
<dbReference type="EC" id="1.1.1.40" evidence="4"/>
<dbReference type="InterPro" id="IPR002505">
    <property type="entry name" value="PTA_PTB"/>
</dbReference>
<dbReference type="AlphaFoldDB" id="A0A3B0U192"/>
<dbReference type="GO" id="GO:0016746">
    <property type="term" value="F:acyltransferase activity"/>
    <property type="evidence" value="ECO:0007669"/>
    <property type="project" value="UniProtKB-KW"/>
</dbReference>
<organism evidence="4">
    <name type="scientific">hydrothermal vent metagenome</name>
    <dbReference type="NCBI Taxonomy" id="652676"/>
    <lineage>
        <taxon>unclassified sequences</taxon>
        <taxon>metagenomes</taxon>
        <taxon>ecological metagenomes</taxon>
    </lineage>
</organism>
<dbReference type="PANTHER" id="PTHR43356:SF3">
    <property type="entry name" value="PHOSPHATE ACETYLTRANSFERASE"/>
    <property type="match status" value="1"/>
</dbReference>
<reference evidence="4" key="1">
    <citation type="submission" date="2018-06" db="EMBL/GenBank/DDBJ databases">
        <authorList>
            <person name="Zhirakovskaya E."/>
        </authorList>
    </citation>
    <scope>NUCLEOTIDE SEQUENCE</scope>
</reference>
<keyword evidence="1" id="KW-0808">Transferase</keyword>
<accession>A0A3B0U192</accession>
<protein>
    <submittedName>
        <fullName evidence="4">NADP-dependent malic enzyme</fullName>
        <ecNumber evidence="4">1.1.1.40</ecNumber>
    </submittedName>
</protein>
<dbReference type="EMBL" id="UOEQ01000219">
    <property type="protein sequence ID" value="VAW19447.1"/>
    <property type="molecule type" value="Genomic_DNA"/>
</dbReference>
<dbReference type="InterPro" id="IPR050500">
    <property type="entry name" value="Phos_Acetyltrans/Butyryltrans"/>
</dbReference>
<dbReference type="PANTHER" id="PTHR43356">
    <property type="entry name" value="PHOSPHATE ACETYLTRANSFERASE"/>
    <property type="match status" value="1"/>
</dbReference>
<name>A0A3B0U192_9ZZZZ</name>
<evidence type="ECO:0000313" key="4">
    <source>
        <dbReference type="EMBL" id="VAW19447.1"/>
    </source>
</evidence>
<sequence>MGALAVQKGDADALICGLQGRFIKHVRDIRSIVGLKKGSTDLSALSMLIMQRGAFFFADTYVSMDPSVEELVEIALQGRDHLKLFNIEARVALLSYSNFGSRTGDTALKMRKVYQKLKKIAPDLIVEGEMQGDLALNETLRERYMSNSVLKGEANFLIFPNLEAANLSLTLVKEMTDALAVGPILIGTNKPAHIVAPSITSRGIVNMASIAAAESLAQE</sequence>
<dbReference type="Pfam" id="PF01515">
    <property type="entry name" value="PTA_PTB"/>
    <property type="match status" value="1"/>
</dbReference>
<dbReference type="Gene3D" id="3.40.718.10">
    <property type="entry name" value="Isopropylmalate Dehydrogenase"/>
    <property type="match status" value="1"/>
</dbReference>
<feature type="domain" description="Phosphate acetyl/butaryl transferase" evidence="3">
    <location>
        <begin position="2"/>
        <end position="212"/>
    </location>
</feature>
<dbReference type="GO" id="GO:0004473">
    <property type="term" value="F:malate dehydrogenase (decarboxylating) (NADP+) activity"/>
    <property type="evidence" value="ECO:0007669"/>
    <property type="project" value="UniProtKB-EC"/>
</dbReference>
<dbReference type="SUPFAM" id="SSF53659">
    <property type="entry name" value="Isocitrate/Isopropylmalate dehydrogenase-like"/>
    <property type="match status" value="1"/>
</dbReference>